<dbReference type="NCBIfam" id="TIGR00494">
    <property type="entry name" value="crcB"/>
    <property type="match status" value="1"/>
</dbReference>
<evidence type="ECO:0000256" key="13">
    <source>
        <dbReference type="ARBA" id="ARBA00049940"/>
    </source>
</evidence>
<evidence type="ECO:0000256" key="11">
    <source>
        <dbReference type="ARBA" id="ARBA00035120"/>
    </source>
</evidence>
<comment type="function">
    <text evidence="13 14">Fluoride-specific ion channel. Important for reducing fluoride concentration in the cell, thus reducing its toxicity.</text>
</comment>
<comment type="activity regulation">
    <text evidence="14">Na(+) is not transported, but it plays an essential structural role and its presence is essential for fluoride channel function.</text>
</comment>
<keyword evidence="2 14" id="KW-0813">Transport</keyword>
<keyword evidence="3 14" id="KW-1003">Cell membrane</keyword>
<evidence type="ECO:0000256" key="8">
    <source>
        <dbReference type="ARBA" id="ARBA00023065"/>
    </source>
</evidence>
<feature type="binding site" evidence="14">
    <location>
        <position position="79"/>
    </location>
    <ligand>
        <name>Na(+)</name>
        <dbReference type="ChEBI" id="CHEBI:29101"/>
        <note>structural</note>
    </ligand>
</feature>
<keyword evidence="7 14" id="KW-0915">Sodium</keyword>
<feature type="transmembrane region" description="Helical" evidence="14">
    <location>
        <begin position="6"/>
        <end position="24"/>
    </location>
</feature>
<comment type="similarity">
    <text evidence="11 14">Belongs to the fluoride channel Fluc/FEX (TC 1.A.43) family.</text>
</comment>
<evidence type="ECO:0000313" key="15">
    <source>
        <dbReference type="EMBL" id="RSL34878.1"/>
    </source>
</evidence>
<evidence type="ECO:0000313" key="16">
    <source>
        <dbReference type="Proteomes" id="UP000275076"/>
    </source>
</evidence>
<feature type="transmembrane region" description="Helical" evidence="14">
    <location>
        <begin position="69"/>
        <end position="91"/>
    </location>
</feature>
<comment type="subcellular location">
    <subcellularLocation>
        <location evidence="1 14">Cell membrane</location>
        <topology evidence="1 14">Multi-pass membrane protein</topology>
    </subcellularLocation>
</comment>
<dbReference type="PANTHER" id="PTHR28259:SF16">
    <property type="entry name" value="FLUORIDE-SPECIFIC ION CHANNEL FLUC 2"/>
    <property type="match status" value="1"/>
</dbReference>
<evidence type="ECO:0000256" key="7">
    <source>
        <dbReference type="ARBA" id="ARBA00023053"/>
    </source>
</evidence>
<keyword evidence="4 14" id="KW-0812">Transmembrane</keyword>
<name>A0A428N932_9BACI</name>
<dbReference type="InterPro" id="IPR003691">
    <property type="entry name" value="FluC"/>
</dbReference>
<feature type="transmembrane region" description="Helical" evidence="14">
    <location>
        <begin position="36"/>
        <end position="57"/>
    </location>
</feature>
<dbReference type="OrthoDB" id="9815830at2"/>
<evidence type="ECO:0000256" key="4">
    <source>
        <dbReference type="ARBA" id="ARBA00022692"/>
    </source>
</evidence>
<gene>
    <name evidence="14 15" type="primary">crcB</name>
    <name evidence="14" type="synonym">fluC</name>
    <name evidence="15" type="ORF">D7Z54_03320</name>
</gene>
<organism evidence="15 16">
    <name type="scientific">Salibacterium salarium</name>
    <dbReference type="NCBI Taxonomy" id="284579"/>
    <lineage>
        <taxon>Bacteria</taxon>
        <taxon>Bacillati</taxon>
        <taxon>Bacillota</taxon>
        <taxon>Bacilli</taxon>
        <taxon>Bacillales</taxon>
        <taxon>Bacillaceae</taxon>
    </lineage>
</organism>
<reference evidence="15 16" key="1">
    <citation type="submission" date="2018-10" db="EMBL/GenBank/DDBJ databases">
        <title>Draft genome sequence of Bacillus salarius IM0101, isolated from a hypersaline soil in Inner Mongolia, China.</title>
        <authorList>
            <person name="Yamprayoonswat W."/>
            <person name="Boonvisut S."/>
            <person name="Jumpathong W."/>
            <person name="Sittihan S."/>
            <person name="Ruangsuj P."/>
            <person name="Wanthongcharoen S."/>
            <person name="Thongpramul N."/>
            <person name="Pimmason S."/>
            <person name="Yu B."/>
            <person name="Yasawong M."/>
        </authorList>
    </citation>
    <scope>NUCLEOTIDE SEQUENCE [LARGE SCALE GENOMIC DNA]</scope>
    <source>
        <strain evidence="15 16">IM0101</strain>
    </source>
</reference>
<dbReference type="GO" id="GO:0005886">
    <property type="term" value="C:plasma membrane"/>
    <property type="evidence" value="ECO:0007669"/>
    <property type="project" value="UniProtKB-SubCell"/>
</dbReference>
<evidence type="ECO:0000256" key="5">
    <source>
        <dbReference type="ARBA" id="ARBA00022723"/>
    </source>
</evidence>
<dbReference type="AlphaFoldDB" id="A0A428N932"/>
<dbReference type="GO" id="GO:0140114">
    <property type="term" value="P:cellular detoxification of fluoride"/>
    <property type="evidence" value="ECO:0007669"/>
    <property type="project" value="UniProtKB-UniRule"/>
</dbReference>
<keyword evidence="16" id="KW-1185">Reference proteome</keyword>
<dbReference type="GO" id="GO:0046872">
    <property type="term" value="F:metal ion binding"/>
    <property type="evidence" value="ECO:0007669"/>
    <property type="project" value="UniProtKB-KW"/>
</dbReference>
<comment type="catalytic activity">
    <reaction evidence="12">
        <text>fluoride(in) = fluoride(out)</text>
        <dbReference type="Rhea" id="RHEA:76159"/>
        <dbReference type="ChEBI" id="CHEBI:17051"/>
    </reaction>
    <physiologicalReaction direction="left-to-right" evidence="12">
        <dbReference type="Rhea" id="RHEA:76160"/>
    </physiologicalReaction>
</comment>
<comment type="caution">
    <text evidence="15">The sequence shown here is derived from an EMBL/GenBank/DDBJ whole genome shotgun (WGS) entry which is preliminary data.</text>
</comment>
<keyword evidence="5 14" id="KW-0479">Metal-binding</keyword>
<evidence type="ECO:0000256" key="12">
    <source>
        <dbReference type="ARBA" id="ARBA00035585"/>
    </source>
</evidence>
<keyword evidence="8 14" id="KW-0406">Ion transport</keyword>
<dbReference type="EMBL" id="RBVX01000002">
    <property type="protein sequence ID" value="RSL34878.1"/>
    <property type="molecule type" value="Genomic_DNA"/>
</dbReference>
<accession>A0A428N932</accession>
<evidence type="ECO:0000256" key="14">
    <source>
        <dbReference type="HAMAP-Rule" id="MF_00454"/>
    </source>
</evidence>
<evidence type="ECO:0000256" key="9">
    <source>
        <dbReference type="ARBA" id="ARBA00023136"/>
    </source>
</evidence>
<evidence type="ECO:0000256" key="10">
    <source>
        <dbReference type="ARBA" id="ARBA00023303"/>
    </source>
</evidence>
<evidence type="ECO:0000256" key="2">
    <source>
        <dbReference type="ARBA" id="ARBA00022448"/>
    </source>
</evidence>
<keyword evidence="10 14" id="KW-0407">Ion channel</keyword>
<dbReference type="Pfam" id="PF02537">
    <property type="entry name" value="CRCB"/>
    <property type="match status" value="1"/>
</dbReference>
<evidence type="ECO:0000256" key="1">
    <source>
        <dbReference type="ARBA" id="ARBA00004651"/>
    </source>
</evidence>
<feature type="transmembrane region" description="Helical" evidence="14">
    <location>
        <begin position="103"/>
        <end position="125"/>
    </location>
</feature>
<feature type="binding site" evidence="14">
    <location>
        <position position="82"/>
    </location>
    <ligand>
        <name>Na(+)</name>
        <dbReference type="ChEBI" id="CHEBI:29101"/>
        <note>structural</note>
    </ligand>
</feature>
<evidence type="ECO:0000256" key="3">
    <source>
        <dbReference type="ARBA" id="ARBA00022475"/>
    </source>
</evidence>
<evidence type="ECO:0000256" key="6">
    <source>
        <dbReference type="ARBA" id="ARBA00022989"/>
    </source>
</evidence>
<keyword evidence="9 14" id="KW-0472">Membrane</keyword>
<keyword evidence="6 14" id="KW-1133">Transmembrane helix</keyword>
<dbReference type="GO" id="GO:0062054">
    <property type="term" value="F:fluoride channel activity"/>
    <property type="evidence" value="ECO:0007669"/>
    <property type="project" value="UniProtKB-UniRule"/>
</dbReference>
<dbReference type="HAMAP" id="MF_00454">
    <property type="entry name" value="FluC"/>
    <property type="match status" value="1"/>
</dbReference>
<dbReference type="Proteomes" id="UP000275076">
    <property type="component" value="Unassembled WGS sequence"/>
</dbReference>
<dbReference type="PANTHER" id="PTHR28259">
    <property type="entry name" value="FLUORIDE EXPORT PROTEIN 1-RELATED"/>
    <property type="match status" value="1"/>
</dbReference>
<protein>
    <recommendedName>
        <fullName evidence="14">Fluoride-specific ion channel FluC</fullName>
    </recommendedName>
</protein>
<sequence length="131" mass="14347">MVTAIYLTIGGAVGAVCRYLLGVFMARFQAKFTIPIGMLTVNIIGSLGLGIFFGAMYGNIPTGLYNDALYVLLGIGFFGAFTTFSTFSMESFHLLEKRQYKPFFIYTGISVVGAIFCFVIGFFVFQSWMGG</sequence>
<proteinExistence type="inferred from homology"/>